<sequence>MRRAGVPFALRDSERSLYRRPLLRTHTTPRCDHRCRLLTDPETGASLAAGGRRRRWWRRRQEGAAADMNGITKSRFEVFSNTDEAPINKKLPKELLLR</sequence>
<keyword evidence="2" id="KW-1185">Reference proteome</keyword>
<dbReference type="Proteomes" id="UP001352852">
    <property type="component" value="Unassembled WGS sequence"/>
</dbReference>
<reference evidence="1 2" key="1">
    <citation type="submission" date="2021-06" db="EMBL/GenBank/DDBJ databases">
        <authorList>
            <person name="Palmer J.M."/>
        </authorList>
    </citation>
    <scope>NUCLEOTIDE SEQUENCE [LARGE SCALE GENOMIC DNA]</scope>
    <source>
        <strain evidence="1 2">CL_MEX2019</strain>
        <tissue evidence="1">Muscle</tissue>
    </source>
</reference>
<gene>
    <name evidence="1" type="ORF">CHARACLAT_003007</name>
</gene>
<dbReference type="EMBL" id="JAHUTJ010024720">
    <property type="protein sequence ID" value="MED6273077.1"/>
    <property type="molecule type" value="Genomic_DNA"/>
</dbReference>
<organism evidence="1 2">
    <name type="scientific">Characodon lateralis</name>
    <dbReference type="NCBI Taxonomy" id="208331"/>
    <lineage>
        <taxon>Eukaryota</taxon>
        <taxon>Metazoa</taxon>
        <taxon>Chordata</taxon>
        <taxon>Craniata</taxon>
        <taxon>Vertebrata</taxon>
        <taxon>Euteleostomi</taxon>
        <taxon>Actinopterygii</taxon>
        <taxon>Neopterygii</taxon>
        <taxon>Teleostei</taxon>
        <taxon>Neoteleostei</taxon>
        <taxon>Acanthomorphata</taxon>
        <taxon>Ovalentaria</taxon>
        <taxon>Atherinomorphae</taxon>
        <taxon>Cyprinodontiformes</taxon>
        <taxon>Goodeidae</taxon>
        <taxon>Characodon</taxon>
    </lineage>
</organism>
<name>A0ABU7DD87_9TELE</name>
<proteinExistence type="predicted"/>
<protein>
    <submittedName>
        <fullName evidence="1">Uncharacterized protein</fullName>
    </submittedName>
</protein>
<evidence type="ECO:0000313" key="2">
    <source>
        <dbReference type="Proteomes" id="UP001352852"/>
    </source>
</evidence>
<evidence type="ECO:0000313" key="1">
    <source>
        <dbReference type="EMBL" id="MED6273077.1"/>
    </source>
</evidence>
<accession>A0ABU7DD87</accession>
<comment type="caution">
    <text evidence="1">The sequence shown here is derived from an EMBL/GenBank/DDBJ whole genome shotgun (WGS) entry which is preliminary data.</text>
</comment>